<gene>
    <name evidence="1" type="ORF">O181_060627</name>
</gene>
<accession>A0A9Q3EJ15</accession>
<proteinExistence type="predicted"/>
<reference evidence="1" key="1">
    <citation type="submission" date="2021-03" db="EMBL/GenBank/DDBJ databases">
        <title>Draft genome sequence of rust myrtle Austropuccinia psidii MF-1, a brazilian biotype.</title>
        <authorList>
            <person name="Quecine M.C."/>
            <person name="Pachon D.M.R."/>
            <person name="Bonatelli M.L."/>
            <person name="Correr F.H."/>
            <person name="Franceschini L.M."/>
            <person name="Leite T.F."/>
            <person name="Margarido G.R.A."/>
            <person name="Almeida C.A."/>
            <person name="Ferrarezi J.A."/>
            <person name="Labate C.A."/>
        </authorList>
    </citation>
    <scope>NUCLEOTIDE SEQUENCE</scope>
    <source>
        <strain evidence="1">MF-1</strain>
    </source>
</reference>
<keyword evidence="2" id="KW-1185">Reference proteome</keyword>
<dbReference type="Proteomes" id="UP000765509">
    <property type="component" value="Unassembled WGS sequence"/>
</dbReference>
<name>A0A9Q3EJ15_9BASI</name>
<dbReference type="OrthoDB" id="3929326at2759"/>
<comment type="caution">
    <text evidence="1">The sequence shown here is derived from an EMBL/GenBank/DDBJ whole genome shotgun (WGS) entry which is preliminary data.</text>
</comment>
<protein>
    <submittedName>
        <fullName evidence="1">Uncharacterized protein</fullName>
    </submittedName>
</protein>
<dbReference type="EMBL" id="AVOT02028423">
    <property type="protein sequence ID" value="MBW0520912.1"/>
    <property type="molecule type" value="Genomic_DNA"/>
</dbReference>
<organism evidence="1 2">
    <name type="scientific">Austropuccinia psidii MF-1</name>
    <dbReference type="NCBI Taxonomy" id="1389203"/>
    <lineage>
        <taxon>Eukaryota</taxon>
        <taxon>Fungi</taxon>
        <taxon>Dikarya</taxon>
        <taxon>Basidiomycota</taxon>
        <taxon>Pucciniomycotina</taxon>
        <taxon>Pucciniomycetes</taxon>
        <taxon>Pucciniales</taxon>
        <taxon>Sphaerophragmiaceae</taxon>
        <taxon>Austropuccinia</taxon>
    </lineage>
</organism>
<evidence type="ECO:0000313" key="1">
    <source>
        <dbReference type="EMBL" id="MBW0520912.1"/>
    </source>
</evidence>
<sequence>MEFQVNPRFFKKIFRQIHYTATSFKGMLDRDRRNAVRCMEDSVAYAEVKWDKSHSTPDFKVGFLVLVSTTNFNNIKGCKGLKDSFAGPFLLKALHGENAVEVELLEELSNMHPTFPVSLIKP</sequence>
<evidence type="ECO:0000313" key="2">
    <source>
        <dbReference type="Proteomes" id="UP000765509"/>
    </source>
</evidence>
<dbReference type="AlphaFoldDB" id="A0A9Q3EJ15"/>